<evidence type="ECO:0000313" key="2">
    <source>
        <dbReference type="EMBL" id="GJT22030.1"/>
    </source>
</evidence>
<dbReference type="EMBL" id="BQNB010013936">
    <property type="protein sequence ID" value="GJT22030.1"/>
    <property type="molecule type" value="Genomic_DNA"/>
</dbReference>
<dbReference type="Pfam" id="PF07727">
    <property type="entry name" value="RVT_2"/>
    <property type="match status" value="1"/>
</dbReference>
<accession>A0ABQ5C4G8</accession>
<sequence>MNKELQALETNHTWELVLLPPGKIPIGCKWVYRIKFHADGTIERFKASLVAKGYNQKERIDYTETFAPVAKMVSVRALLVLAIHHNWIIEQLDINNAFLYGDLHEEVYMTLPQGYSKQLPPNTVCKLTKSLYGLKLVIYMRKFT</sequence>
<keyword evidence="3" id="KW-1185">Reference proteome</keyword>
<reference evidence="2" key="2">
    <citation type="submission" date="2022-01" db="EMBL/GenBank/DDBJ databases">
        <authorList>
            <person name="Yamashiro T."/>
            <person name="Shiraishi A."/>
            <person name="Satake H."/>
            <person name="Nakayama K."/>
        </authorList>
    </citation>
    <scope>NUCLEOTIDE SEQUENCE</scope>
</reference>
<name>A0ABQ5C4G8_9ASTR</name>
<feature type="domain" description="Reverse transcriptase Ty1/copia-type" evidence="1">
    <location>
        <begin position="11"/>
        <end position="139"/>
    </location>
</feature>
<protein>
    <submittedName>
        <fullName evidence="2">Retrovirus-related pol polyprotein from transposon TNT 1-94</fullName>
    </submittedName>
</protein>
<dbReference type="Proteomes" id="UP001151760">
    <property type="component" value="Unassembled WGS sequence"/>
</dbReference>
<proteinExistence type="predicted"/>
<gene>
    <name evidence="2" type="ORF">Tco_0891967</name>
</gene>
<reference evidence="2" key="1">
    <citation type="journal article" date="2022" name="Int. J. Mol. Sci.">
        <title>Draft Genome of Tanacetum Coccineum: Genomic Comparison of Closely Related Tanacetum-Family Plants.</title>
        <authorList>
            <person name="Yamashiro T."/>
            <person name="Shiraishi A."/>
            <person name="Nakayama K."/>
            <person name="Satake H."/>
        </authorList>
    </citation>
    <scope>NUCLEOTIDE SEQUENCE</scope>
</reference>
<organism evidence="2 3">
    <name type="scientific">Tanacetum coccineum</name>
    <dbReference type="NCBI Taxonomy" id="301880"/>
    <lineage>
        <taxon>Eukaryota</taxon>
        <taxon>Viridiplantae</taxon>
        <taxon>Streptophyta</taxon>
        <taxon>Embryophyta</taxon>
        <taxon>Tracheophyta</taxon>
        <taxon>Spermatophyta</taxon>
        <taxon>Magnoliopsida</taxon>
        <taxon>eudicotyledons</taxon>
        <taxon>Gunneridae</taxon>
        <taxon>Pentapetalae</taxon>
        <taxon>asterids</taxon>
        <taxon>campanulids</taxon>
        <taxon>Asterales</taxon>
        <taxon>Asteraceae</taxon>
        <taxon>Asteroideae</taxon>
        <taxon>Anthemideae</taxon>
        <taxon>Anthemidinae</taxon>
        <taxon>Tanacetum</taxon>
    </lineage>
</organism>
<evidence type="ECO:0000313" key="3">
    <source>
        <dbReference type="Proteomes" id="UP001151760"/>
    </source>
</evidence>
<evidence type="ECO:0000259" key="1">
    <source>
        <dbReference type="Pfam" id="PF07727"/>
    </source>
</evidence>
<dbReference type="InterPro" id="IPR043502">
    <property type="entry name" value="DNA/RNA_pol_sf"/>
</dbReference>
<dbReference type="InterPro" id="IPR013103">
    <property type="entry name" value="RVT_2"/>
</dbReference>
<dbReference type="SUPFAM" id="SSF56672">
    <property type="entry name" value="DNA/RNA polymerases"/>
    <property type="match status" value="1"/>
</dbReference>
<comment type="caution">
    <text evidence="2">The sequence shown here is derived from an EMBL/GenBank/DDBJ whole genome shotgun (WGS) entry which is preliminary data.</text>
</comment>